<dbReference type="NCBIfam" id="TIGR04057">
    <property type="entry name" value="SusC_RagA_signa"/>
    <property type="match status" value="1"/>
</dbReference>
<keyword evidence="1" id="KW-0998">Cell outer membrane</keyword>
<dbReference type="Gene3D" id="2.170.130.10">
    <property type="entry name" value="TonB-dependent receptor, plug domain"/>
    <property type="match status" value="1"/>
</dbReference>
<dbReference type="InterPro" id="IPR039426">
    <property type="entry name" value="TonB-dep_rcpt-like"/>
</dbReference>
<dbReference type="EMBL" id="JAGTXB010000024">
    <property type="protein sequence ID" value="MBS0031732.1"/>
    <property type="molecule type" value="Genomic_DNA"/>
</dbReference>
<dbReference type="Pfam" id="PF13715">
    <property type="entry name" value="CarbopepD_reg_2"/>
    <property type="match status" value="1"/>
</dbReference>
<dbReference type="Pfam" id="PF07715">
    <property type="entry name" value="Plug"/>
    <property type="match status" value="1"/>
</dbReference>
<dbReference type="InterPro" id="IPR008969">
    <property type="entry name" value="CarboxyPept-like_regulatory"/>
</dbReference>
<dbReference type="SUPFAM" id="SSF49464">
    <property type="entry name" value="Carboxypeptidase regulatory domain-like"/>
    <property type="match status" value="1"/>
</dbReference>
<accession>A0ABS5J940</accession>
<dbReference type="NCBIfam" id="TIGR04056">
    <property type="entry name" value="OMP_RagA_SusC"/>
    <property type="match status" value="1"/>
</dbReference>
<reference evidence="5 6" key="1">
    <citation type="submission" date="2021-04" db="EMBL/GenBank/DDBJ databases">
        <title>Chitinophaga sp. nov., isolated from the rhizosphere soil.</title>
        <authorList>
            <person name="He S."/>
        </authorList>
    </citation>
    <scope>NUCLEOTIDE SEQUENCE [LARGE SCALE GENOMIC DNA]</scope>
    <source>
        <strain evidence="5 6">2R12</strain>
    </source>
</reference>
<dbReference type="InterPro" id="IPR023996">
    <property type="entry name" value="TonB-dep_OMP_SusC/RagA"/>
</dbReference>
<evidence type="ECO:0000256" key="1">
    <source>
        <dbReference type="PROSITE-ProRule" id="PRU01360"/>
    </source>
</evidence>
<comment type="caution">
    <text evidence="5">The sequence shown here is derived from an EMBL/GenBank/DDBJ whole genome shotgun (WGS) entry which is preliminary data.</text>
</comment>
<keyword evidence="1" id="KW-0813">Transport</keyword>
<evidence type="ECO:0000259" key="3">
    <source>
        <dbReference type="Pfam" id="PF00593"/>
    </source>
</evidence>
<keyword evidence="5" id="KW-0675">Receptor</keyword>
<keyword evidence="1" id="KW-1134">Transmembrane beta strand</keyword>
<dbReference type="InterPro" id="IPR012910">
    <property type="entry name" value="Plug_dom"/>
</dbReference>
<name>A0ABS5J940_9BACT</name>
<keyword evidence="1 2" id="KW-0472">Membrane</keyword>
<keyword evidence="6" id="KW-1185">Reference proteome</keyword>
<dbReference type="Gene3D" id="2.60.40.1120">
    <property type="entry name" value="Carboxypeptidase-like, regulatory domain"/>
    <property type="match status" value="1"/>
</dbReference>
<evidence type="ECO:0000256" key="2">
    <source>
        <dbReference type="RuleBase" id="RU003357"/>
    </source>
</evidence>
<dbReference type="InterPro" id="IPR037066">
    <property type="entry name" value="Plug_dom_sf"/>
</dbReference>
<feature type="domain" description="TonB-dependent receptor-like beta-barrel" evidence="3">
    <location>
        <begin position="349"/>
        <end position="933"/>
    </location>
</feature>
<dbReference type="SUPFAM" id="SSF56935">
    <property type="entry name" value="Porins"/>
    <property type="match status" value="1"/>
</dbReference>
<evidence type="ECO:0000313" key="5">
    <source>
        <dbReference type="EMBL" id="MBS0031732.1"/>
    </source>
</evidence>
<dbReference type="InterPro" id="IPR000531">
    <property type="entry name" value="Beta-barrel_TonB"/>
</dbReference>
<dbReference type="Proteomes" id="UP000676386">
    <property type="component" value="Unassembled WGS sequence"/>
</dbReference>
<organism evidence="5 6">
    <name type="scientific">Chitinophaga hostae</name>
    <dbReference type="NCBI Taxonomy" id="2831022"/>
    <lineage>
        <taxon>Bacteria</taxon>
        <taxon>Pseudomonadati</taxon>
        <taxon>Bacteroidota</taxon>
        <taxon>Chitinophagia</taxon>
        <taxon>Chitinophagales</taxon>
        <taxon>Chitinophagaceae</taxon>
        <taxon>Chitinophaga</taxon>
    </lineage>
</organism>
<protein>
    <submittedName>
        <fullName evidence="5">TonB-dependent receptor</fullName>
    </submittedName>
</protein>
<dbReference type="Pfam" id="PF00593">
    <property type="entry name" value="TonB_dep_Rec_b-barrel"/>
    <property type="match status" value="1"/>
</dbReference>
<gene>
    <name evidence="5" type="ORF">KE626_30655</name>
</gene>
<feature type="domain" description="TonB-dependent receptor plug" evidence="4">
    <location>
        <begin position="105"/>
        <end position="211"/>
    </location>
</feature>
<keyword evidence="2" id="KW-0798">TonB box</keyword>
<evidence type="ECO:0000259" key="4">
    <source>
        <dbReference type="Pfam" id="PF07715"/>
    </source>
</evidence>
<sequence>MMLLSLFAFSQGKPVSGKVTDANDKTPVPGVSVQIKGTSTGTITKADGTFTLQAPENATLIFSFVGYQQQEVPAGSGAPLNVKLSAAVKSLQDIVVVGYGTQKRNEVTTSVATVKAENFNQGGSRSPMDLIQGKVAGLSVTRTQGNNPNSGASIQIRGISSISGDRNPLIVIDGIPGGNLDLLQQDDIATFDVLKDGSAAAIYGTRGNNGVILITTKKGKAGDPQYTYSTYLQREAVAKRPSILGAADYIKIAGASNNQGADTDMYDLLLDKNNLSQYHNFAASGGTANSNYRASIYYNDANGIAQQNGRTQYGGRVNVNQTGLQGLLTMQFNLAGNFNKANLNGGNSGGGDNKAGNAGADFEQAVQRNPTAPIFGPDGKYIETNGFNNYNPLARLQQELYERDQKTYSGDARLTLEPIRDLKFSAFGAIVRNEYTDRQYKSKASRSSIQDFKGGGYAYKANSAAMDKTFEATVDYTKTVNSDHTFNVLGGYSYQYSTLEKYAMDNNGFLTDAFEDWNISAGNALNDQTLPRPKQSSNKIDNTLIAFFGRINYNYKQKYMLQAILRHEGSSRFGANNKWGNFPAVSAGWVISKEAFMQDLTVINNLKLRAGYGITGNQGIPSYQSLLTLGTGGAYLQYGQWIQTYGPNKNPNPDLRWEKKKEFNVGLDFSLLKNRIGGSVDVYSRKTVDLLFNYTAQLPSNILDNIFTNVGAISNNGVEVVINTVPVKTKDFSWNSDLAFNSQRNKMVSFSNQIYKATEQFYGDLPSPGNLGSAIRVVEGGPLGTFYGYRYAGLTSDGKWQFYKKDGSIGTTSQINPDDKTVIGNGIPKYMASWNNTFRYKNFDLSIFFRGKFGYDILNLQDMYFGNKKWAPNNMLSSAIGKNAKLNDDPQFSDYYLEKGDFVKLDNITLGYNFQLKTKYIRSLRVYASGRNIATITKYSGLDPELEDTALDSGIDGRGFYPRTRSYTIGLNLGF</sequence>
<proteinExistence type="inferred from homology"/>
<comment type="similarity">
    <text evidence="1 2">Belongs to the TonB-dependent receptor family.</text>
</comment>
<dbReference type="InterPro" id="IPR023997">
    <property type="entry name" value="TonB-dep_OMP_SusC/RagA_CS"/>
</dbReference>
<comment type="subcellular location">
    <subcellularLocation>
        <location evidence="1">Cell outer membrane</location>
        <topology evidence="1">Multi-pass membrane protein</topology>
    </subcellularLocation>
</comment>
<dbReference type="PROSITE" id="PS52016">
    <property type="entry name" value="TONB_DEPENDENT_REC_3"/>
    <property type="match status" value="1"/>
</dbReference>
<keyword evidence="1" id="KW-0812">Transmembrane</keyword>
<evidence type="ECO:0000313" key="6">
    <source>
        <dbReference type="Proteomes" id="UP000676386"/>
    </source>
</evidence>